<dbReference type="STRING" id="583356.Igag_0043"/>
<dbReference type="SUPFAM" id="SSF54534">
    <property type="entry name" value="FKBP-like"/>
    <property type="match status" value="1"/>
</dbReference>
<reference evidence="11 12" key="1">
    <citation type="journal article" date="2010" name="Stand. Genomic Sci.">
        <title>Complete genome sequence of Ignisphaera aggregans type strain (AQ1.S1).</title>
        <authorList>
            <person name="Goker M."/>
            <person name="Held B."/>
            <person name="Lapidus A."/>
            <person name="Nolan M."/>
            <person name="Spring S."/>
            <person name="Yasawong M."/>
            <person name="Lucas S."/>
            <person name="Glavina Del Rio T."/>
            <person name="Tice H."/>
            <person name="Cheng J.F."/>
            <person name="Goodwin L."/>
            <person name="Tapia R."/>
            <person name="Pitluck S."/>
            <person name="Liolios K."/>
            <person name="Ivanova N."/>
            <person name="Mavromatis K."/>
            <person name="Mikhailova N."/>
            <person name="Pati A."/>
            <person name="Chen A."/>
            <person name="Palaniappan K."/>
            <person name="Brambilla E."/>
            <person name="Land M."/>
            <person name="Hauser L."/>
            <person name="Chang Y.J."/>
            <person name="Jeffries C.D."/>
            <person name="Brettin T."/>
            <person name="Detter J.C."/>
            <person name="Han C."/>
            <person name="Rohde M."/>
            <person name="Sikorski J."/>
            <person name="Woyke T."/>
            <person name="Bristow J."/>
            <person name="Eisen J.A."/>
            <person name="Markowitz V."/>
            <person name="Hugenholtz P."/>
            <person name="Kyrpides N.C."/>
            <person name="Klenk H.P."/>
        </authorList>
    </citation>
    <scope>NUCLEOTIDE SEQUENCE [LARGE SCALE GENOMIC DNA]</scope>
    <source>
        <strain evidence="12">DSM 17230 / JCM 13409 / AQ1.S1</strain>
    </source>
</reference>
<dbReference type="KEGG" id="iag:Igag_0043"/>
<dbReference type="Pfam" id="PF22199">
    <property type="entry name" value="FKBP26_IF"/>
    <property type="match status" value="1"/>
</dbReference>
<dbReference type="GO" id="GO:0042026">
    <property type="term" value="P:protein refolding"/>
    <property type="evidence" value="ECO:0007669"/>
    <property type="project" value="UniProtKB-ARBA"/>
</dbReference>
<protein>
    <recommendedName>
        <fullName evidence="4 9">peptidylprolyl isomerase</fullName>
        <ecNumber evidence="4 9">5.2.1.8</ecNumber>
    </recommendedName>
</protein>
<organism evidence="11 12">
    <name type="scientific">Ignisphaera aggregans (strain DSM 17230 / JCM 13409 / AQ1.S1)</name>
    <dbReference type="NCBI Taxonomy" id="583356"/>
    <lineage>
        <taxon>Archaea</taxon>
        <taxon>Thermoproteota</taxon>
        <taxon>Thermoprotei</taxon>
        <taxon>Desulfurococcales</taxon>
        <taxon>Desulfurococcaceae</taxon>
        <taxon>Ignisphaera</taxon>
    </lineage>
</organism>
<name>E0SPF3_IGNAA</name>
<dbReference type="HOGENOM" id="CLU_073526_1_0_2"/>
<dbReference type="EC" id="5.2.1.8" evidence="4 9"/>
<evidence type="ECO:0000256" key="8">
    <source>
        <dbReference type="ARBA" id="ARBA00023235"/>
    </source>
</evidence>
<dbReference type="InterPro" id="IPR048261">
    <property type="entry name" value="SlpA/SlyD-like_ins_sf"/>
</dbReference>
<dbReference type="PANTHER" id="PTHR47861">
    <property type="entry name" value="FKBP-TYPE PEPTIDYL-PROLYL CIS-TRANS ISOMERASE SLYD"/>
    <property type="match status" value="1"/>
</dbReference>
<evidence type="ECO:0000256" key="9">
    <source>
        <dbReference type="PROSITE-ProRule" id="PRU00277"/>
    </source>
</evidence>
<sequence>MAIPKNSFVLIDYTIRVKETGELVDTTIEEVAKNENRYEAEKIYEPLLVIVGENRVVRGLEEHIENFGEVGKEFSIDIPPEKAYGERDPSKVKIMGMREFLRNNIIPEVGKTVEIGGQIGIVKAITGGRVLVDFNHPLAGKTLSTTYRIIKIIEDDVEKIKMLLHRRYRRIPIERFNVSIDQTKNEVVIELPREIYLDRDLQLVKALVVEEIYRYIGKYNSIVFIERYTRAVEQPKQEKIEVKEQTQQQAEQLQVQQSSSASQ</sequence>
<feature type="domain" description="PPIase FKBP-type" evidence="10">
    <location>
        <begin position="6"/>
        <end position="107"/>
    </location>
</feature>
<comment type="similarity">
    <text evidence="3">Belongs to the FKBP-type PPIase family.</text>
</comment>
<evidence type="ECO:0000256" key="5">
    <source>
        <dbReference type="ARBA" id="ARBA00022490"/>
    </source>
</evidence>
<dbReference type="AlphaFoldDB" id="E0SPF3"/>
<evidence type="ECO:0000256" key="3">
    <source>
        <dbReference type="ARBA" id="ARBA00006577"/>
    </source>
</evidence>
<keyword evidence="7" id="KW-0143">Chaperone</keyword>
<dbReference type="Gene3D" id="2.40.10.330">
    <property type="match status" value="1"/>
</dbReference>
<evidence type="ECO:0000256" key="1">
    <source>
        <dbReference type="ARBA" id="ARBA00000971"/>
    </source>
</evidence>
<dbReference type="Pfam" id="PF18046">
    <property type="entry name" value="FKBP26_C"/>
    <property type="match status" value="1"/>
</dbReference>
<evidence type="ECO:0000256" key="2">
    <source>
        <dbReference type="ARBA" id="ARBA00004496"/>
    </source>
</evidence>
<dbReference type="InterPro" id="IPR040825">
    <property type="entry name" value="FKBP26_C"/>
</dbReference>
<dbReference type="GO" id="GO:0005737">
    <property type="term" value="C:cytoplasm"/>
    <property type="evidence" value="ECO:0007669"/>
    <property type="project" value="UniProtKB-SubCell"/>
</dbReference>
<evidence type="ECO:0000256" key="6">
    <source>
        <dbReference type="ARBA" id="ARBA00023110"/>
    </source>
</evidence>
<dbReference type="EMBL" id="CP002098">
    <property type="protein sequence ID" value="ADM26896.1"/>
    <property type="molecule type" value="Genomic_DNA"/>
</dbReference>
<evidence type="ECO:0000313" key="11">
    <source>
        <dbReference type="EMBL" id="ADM26896.1"/>
    </source>
</evidence>
<dbReference type="GO" id="GO:0003755">
    <property type="term" value="F:peptidyl-prolyl cis-trans isomerase activity"/>
    <property type="evidence" value="ECO:0007669"/>
    <property type="project" value="UniProtKB-KW"/>
</dbReference>
<comment type="catalytic activity">
    <reaction evidence="1 9">
        <text>[protein]-peptidylproline (omega=180) = [protein]-peptidylproline (omega=0)</text>
        <dbReference type="Rhea" id="RHEA:16237"/>
        <dbReference type="Rhea" id="RHEA-COMP:10747"/>
        <dbReference type="Rhea" id="RHEA-COMP:10748"/>
        <dbReference type="ChEBI" id="CHEBI:83833"/>
        <dbReference type="ChEBI" id="CHEBI:83834"/>
        <dbReference type="EC" id="5.2.1.8"/>
    </reaction>
</comment>
<dbReference type="Proteomes" id="UP000001304">
    <property type="component" value="Chromosome"/>
</dbReference>
<dbReference type="BioCyc" id="IAGG583356:GHAH-46-MONOMER"/>
<gene>
    <name evidence="11" type="ordered locus">Igag_0043</name>
</gene>
<dbReference type="Gene3D" id="3.10.50.40">
    <property type="match status" value="1"/>
</dbReference>
<keyword evidence="6 9" id="KW-0697">Rotamase</keyword>
<dbReference type="PROSITE" id="PS50059">
    <property type="entry name" value="FKBP_PPIASE"/>
    <property type="match status" value="1"/>
</dbReference>
<keyword evidence="8 9" id="KW-0413">Isomerase</keyword>
<evidence type="ECO:0000259" key="10">
    <source>
        <dbReference type="PROSITE" id="PS50059"/>
    </source>
</evidence>
<evidence type="ECO:0000256" key="4">
    <source>
        <dbReference type="ARBA" id="ARBA00013194"/>
    </source>
</evidence>
<keyword evidence="5" id="KW-0963">Cytoplasm</keyword>
<comment type="subcellular location">
    <subcellularLocation>
        <location evidence="2">Cytoplasm</location>
    </subcellularLocation>
</comment>
<dbReference type="Gene3D" id="3.30.70.2210">
    <property type="match status" value="1"/>
</dbReference>
<keyword evidence="12" id="KW-1185">Reference proteome</keyword>
<dbReference type="InterPro" id="IPR001179">
    <property type="entry name" value="PPIase_FKBP_dom"/>
</dbReference>
<dbReference type="PANTHER" id="PTHR47861:SF3">
    <property type="entry name" value="FKBP-TYPE PEPTIDYL-PROLYL CIS-TRANS ISOMERASE SLYD"/>
    <property type="match status" value="1"/>
</dbReference>
<dbReference type="InterPro" id="IPR046357">
    <property type="entry name" value="PPIase_dom_sf"/>
</dbReference>
<accession>E0SPF3</accession>
<dbReference type="InterPro" id="IPR054016">
    <property type="entry name" value="FKBP26_IF"/>
</dbReference>
<proteinExistence type="inferred from homology"/>
<evidence type="ECO:0000313" key="12">
    <source>
        <dbReference type="Proteomes" id="UP000001304"/>
    </source>
</evidence>
<evidence type="ECO:0000256" key="7">
    <source>
        <dbReference type="ARBA" id="ARBA00023186"/>
    </source>
</evidence>